<evidence type="ECO:0000313" key="2">
    <source>
        <dbReference type="Proteomes" id="UP000193067"/>
    </source>
</evidence>
<dbReference type="EMBL" id="KZ084119">
    <property type="protein sequence ID" value="OSD00400.1"/>
    <property type="molecule type" value="Genomic_DNA"/>
</dbReference>
<organism evidence="1 2">
    <name type="scientific">Trametes coccinea (strain BRFM310)</name>
    <name type="common">Pycnoporus coccineus</name>
    <dbReference type="NCBI Taxonomy" id="1353009"/>
    <lineage>
        <taxon>Eukaryota</taxon>
        <taxon>Fungi</taxon>
        <taxon>Dikarya</taxon>
        <taxon>Basidiomycota</taxon>
        <taxon>Agaricomycotina</taxon>
        <taxon>Agaricomycetes</taxon>
        <taxon>Polyporales</taxon>
        <taxon>Polyporaceae</taxon>
        <taxon>Trametes</taxon>
    </lineage>
</organism>
<evidence type="ECO:0000313" key="1">
    <source>
        <dbReference type="EMBL" id="OSD00400.1"/>
    </source>
</evidence>
<gene>
    <name evidence="1" type="ORF">PYCCODRAFT_703617</name>
</gene>
<dbReference type="Proteomes" id="UP000193067">
    <property type="component" value="Unassembled WGS sequence"/>
</dbReference>
<sequence>MRRMPDTTLLVCGPRGDVTQATVGYRSVFPTSRGTSYIEESCLFATRPSAFINNTTDLVHVSSREFAYRHQHILRITLPSEVSSSLSPAVSGQTSSPNQSYHLHFPNWVVHRLSQHDFVLPAEIQRGLLVLSIGQQTSITLRRLETSEEIRLSLGVLQNHSPLPSASRPRLSSMLWCTVHPSTQGIVSLDAQMSALTLQSAGERLKAAPVITRLQETLHP</sequence>
<keyword evidence="2" id="KW-1185">Reference proteome</keyword>
<dbReference type="OrthoDB" id="10628758at2759"/>
<name>A0A1Y2IGU8_TRAC3</name>
<proteinExistence type="predicted"/>
<reference evidence="1 2" key="1">
    <citation type="journal article" date="2015" name="Biotechnol. Biofuels">
        <title>Enhanced degradation of softwood versus hardwood by the white-rot fungus Pycnoporus coccineus.</title>
        <authorList>
            <person name="Couturier M."/>
            <person name="Navarro D."/>
            <person name="Chevret D."/>
            <person name="Henrissat B."/>
            <person name="Piumi F."/>
            <person name="Ruiz-Duenas F.J."/>
            <person name="Martinez A.T."/>
            <person name="Grigoriev I.V."/>
            <person name="Riley R."/>
            <person name="Lipzen A."/>
            <person name="Berrin J.G."/>
            <person name="Master E.R."/>
            <person name="Rosso M.N."/>
        </authorList>
    </citation>
    <scope>NUCLEOTIDE SEQUENCE [LARGE SCALE GENOMIC DNA]</scope>
    <source>
        <strain evidence="1 2">BRFM310</strain>
    </source>
</reference>
<protein>
    <submittedName>
        <fullName evidence="1">Uncharacterized protein</fullName>
    </submittedName>
</protein>
<accession>A0A1Y2IGU8</accession>
<dbReference type="AlphaFoldDB" id="A0A1Y2IGU8"/>